<organism evidence="3 4">
    <name type="scientific">Salix udensis</name>
    <dbReference type="NCBI Taxonomy" id="889485"/>
    <lineage>
        <taxon>Eukaryota</taxon>
        <taxon>Viridiplantae</taxon>
        <taxon>Streptophyta</taxon>
        <taxon>Embryophyta</taxon>
        <taxon>Tracheophyta</taxon>
        <taxon>Spermatophyta</taxon>
        <taxon>Magnoliopsida</taxon>
        <taxon>eudicotyledons</taxon>
        <taxon>Gunneridae</taxon>
        <taxon>Pentapetalae</taxon>
        <taxon>rosids</taxon>
        <taxon>fabids</taxon>
        <taxon>Malpighiales</taxon>
        <taxon>Salicaceae</taxon>
        <taxon>Saliceae</taxon>
        <taxon>Salix</taxon>
    </lineage>
</organism>
<feature type="region of interest" description="Disordered" evidence="2">
    <location>
        <begin position="498"/>
        <end position="521"/>
    </location>
</feature>
<evidence type="ECO:0000256" key="2">
    <source>
        <dbReference type="SAM" id="MobiDB-lite"/>
    </source>
</evidence>
<feature type="compositionally biased region" description="Acidic residues" evidence="2">
    <location>
        <begin position="68"/>
        <end position="79"/>
    </location>
</feature>
<feature type="region of interest" description="Disordered" evidence="2">
    <location>
        <begin position="1"/>
        <end position="137"/>
    </location>
</feature>
<dbReference type="AlphaFoldDB" id="A0AAD6K0T1"/>
<evidence type="ECO:0008006" key="5">
    <source>
        <dbReference type="Google" id="ProtNLM"/>
    </source>
</evidence>
<feature type="compositionally biased region" description="Polar residues" evidence="2">
    <location>
        <begin position="185"/>
        <end position="206"/>
    </location>
</feature>
<feature type="compositionally biased region" description="Polar residues" evidence="2">
    <location>
        <begin position="260"/>
        <end position="275"/>
    </location>
</feature>
<evidence type="ECO:0000256" key="1">
    <source>
        <dbReference type="SAM" id="Coils"/>
    </source>
</evidence>
<proteinExistence type="predicted"/>
<feature type="coiled-coil region" evidence="1">
    <location>
        <begin position="400"/>
        <end position="434"/>
    </location>
</feature>
<evidence type="ECO:0000313" key="4">
    <source>
        <dbReference type="Proteomes" id="UP001162972"/>
    </source>
</evidence>
<reference evidence="3 4" key="1">
    <citation type="journal article" date="2023" name="Int. J. Mol. Sci.">
        <title>De Novo Assembly and Annotation of 11 Diverse Shrub Willow (Salix) Genomes Reveals Novel Gene Organization in Sex-Linked Regions.</title>
        <authorList>
            <person name="Hyden B."/>
            <person name="Feng K."/>
            <person name="Yates T.B."/>
            <person name="Jawdy S."/>
            <person name="Cereghino C."/>
            <person name="Smart L.B."/>
            <person name="Muchero W."/>
        </authorList>
    </citation>
    <scope>NUCLEOTIDE SEQUENCE [LARGE SCALE GENOMIC DNA]</scope>
    <source>
        <tissue evidence="3">Shoot tip</tissue>
    </source>
</reference>
<gene>
    <name evidence="3" type="ORF">OIU84_006646</name>
</gene>
<keyword evidence="4" id="KW-1185">Reference proteome</keyword>
<dbReference type="Proteomes" id="UP001162972">
    <property type="component" value="Chromosome 5"/>
</dbReference>
<dbReference type="EMBL" id="JAPFFJ010000013">
    <property type="protein sequence ID" value="KAJ6413880.1"/>
    <property type="molecule type" value="Genomic_DNA"/>
</dbReference>
<dbReference type="GO" id="GO:0000911">
    <property type="term" value="P:cytokinesis by cell plate formation"/>
    <property type="evidence" value="ECO:0007669"/>
    <property type="project" value="InterPro"/>
</dbReference>
<comment type="caution">
    <text evidence="3">The sequence shown here is derived from an EMBL/GenBank/DDBJ whole genome shotgun (WGS) entry which is preliminary data.</text>
</comment>
<feature type="coiled-coil region" evidence="1">
    <location>
        <begin position="324"/>
        <end position="372"/>
    </location>
</feature>
<dbReference type="PANTHER" id="PTHR31762">
    <property type="entry name" value="FAS-BINDING FACTOR-LIKE PROTEIN"/>
    <property type="match status" value="1"/>
</dbReference>
<evidence type="ECO:0000313" key="3">
    <source>
        <dbReference type="EMBL" id="KAJ6413880.1"/>
    </source>
</evidence>
<feature type="compositionally biased region" description="Low complexity" evidence="2">
    <location>
        <begin position="18"/>
        <end position="30"/>
    </location>
</feature>
<accession>A0AAD6K0T1</accession>
<name>A0AAD6K0T1_9ROSI</name>
<feature type="compositionally biased region" description="Low complexity" evidence="2">
    <location>
        <begin position="248"/>
        <end position="259"/>
    </location>
</feature>
<keyword evidence="1" id="KW-0175">Coiled coil</keyword>
<dbReference type="InterPro" id="IPR040321">
    <property type="entry name" value="SCD2-like"/>
</dbReference>
<dbReference type="PANTHER" id="PTHR31762:SF10">
    <property type="entry name" value="FAS-BINDING FACTOR-LIKE PROTEIN"/>
    <property type="match status" value="1"/>
</dbReference>
<sequence>MDRRMKPVYLRQSSIEGTPRTPSSPSMSPLRTHHVRSGSAGVGNNMKKAQTKAAAQRLAQVMSHQTTDDDDEDEDDDLSYDYQASGIGSIGLAGGRRMQPRSPMTRPAAQVRVPAKTYRPVDEDLQTKPTAQVRVPAKTYRPVDEVLQTKTCSSSSASGLTIGRAGGKSMRPQSPAVVLTGRPGQPSSTPPAASGRSPLSVSTLEQPPSAHVSVAASPSQRTNSVEQPVSARSRMVGRPSFNSVDQPLSLRSGRSSTSSVEQPPSARSTSATSLGFKTVPIPSSVPISLRPVSPMASSDQPKDKRLSLDWGSMNLRDSGIQHSASALQDEIDMLQEENESLLDKLRLAAEKYEEAEARARQLEKQGEGVTLEAKLLSRKEAALLQREAALKVAEQTSKPEETLRLEAEVAKDEAASAIEQLREVESEAKSLRNMTQRMILTQEEMEEVVLKRCWLARYWILCVKHGILAEISGARYEYWTSFAPLPVEVVLSAGQKAKDENSSVNDDAEERERVLQEGSDLSGDGNIESMLLVEKGLRELASLKVGEAVALAMAQQRRTNFIKSGMN</sequence>
<feature type="compositionally biased region" description="Low complexity" evidence="2">
    <location>
        <begin position="207"/>
        <end position="219"/>
    </location>
</feature>
<feature type="region of interest" description="Disordered" evidence="2">
    <location>
        <begin position="151"/>
        <end position="306"/>
    </location>
</feature>
<protein>
    <recommendedName>
        <fullName evidence="5">Coiled-coil domain-containing protein SCD2</fullName>
    </recommendedName>
</protein>